<evidence type="ECO:0000313" key="2">
    <source>
        <dbReference type="Proteomes" id="UP000295172"/>
    </source>
</evidence>
<sequence length="280" mass="30255">MRSVVITGAGSGVGAATTIRLDREGWRVFAGVHHEHEAKVLDRQTSADVTVHHLDVTSPDLVKAFAGEVDLALGGQGLHALVDNAGKGFLGPLETLPLQNLRDQFEVNVIGQVAVTQQFLPLLRRSEGSRVVFVGSIGGRVASGFAGAYHASKYALEAIADAWRQELTPEGIHVVIVEPGPLATPIWSKAAKTLDSLPPNDLYRERLDALRQRVQRRGKESAGPEEAVELILRAVTASRPSTRYANGIAAKALPAVRRLIPDRVFDRMALRITTHPPEES</sequence>
<dbReference type="OrthoDB" id="9792003at2"/>
<dbReference type="Gene3D" id="3.40.50.720">
    <property type="entry name" value="NAD(P)-binding Rossmann-like Domain"/>
    <property type="match status" value="1"/>
</dbReference>
<dbReference type="GO" id="GO:0016491">
    <property type="term" value="F:oxidoreductase activity"/>
    <property type="evidence" value="ECO:0007669"/>
    <property type="project" value="TreeGrafter"/>
</dbReference>
<dbReference type="SUPFAM" id="SSF51735">
    <property type="entry name" value="NAD(P)-binding Rossmann-fold domains"/>
    <property type="match status" value="1"/>
</dbReference>
<gene>
    <name evidence="1" type="ORF">E1218_19520</name>
</gene>
<accession>A0A4R4WWV4</accession>
<dbReference type="PANTHER" id="PTHR43313:SF1">
    <property type="entry name" value="3BETA-HYDROXYSTEROID DEHYDROGENASE DHS-16"/>
    <property type="match status" value="1"/>
</dbReference>
<dbReference type="InterPro" id="IPR002347">
    <property type="entry name" value="SDR_fam"/>
</dbReference>
<name>A0A4R4WWV4_9ACTN</name>
<keyword evidence="2" id="KW-1185">Reference proteome</keyword>
<comment type="caution">
    <text evidence="1">The sequence shown here is derived from an EMBL/GenBank/DDBJ whole genome shotgun (WGS) entry which is preliminary data.</text>
</comment>
<protein>
    <submittedName>
        <fullName evidence="1">SDR family oxidoreductase</fullName>
    </submittedName>
</protein>
<reference evidence="1 2" key="1">
    <citation type="submission" date="2019-02" db="EMBL/GenBank/DDBJ databases">
        <title>Draft genome sequences of novel Actinobacteria.</title>
        <authorList>
            <person name="Sahin N."/>
            <person name="Ay H."/>
            <person name="Saygin H."/>
        </authorList>
    </citation>
    <scope>NUCLEOTIDE SEQUENCE [LARGE SCALE GENOMIC DNA]</scope>
    <source>
        <strain evidence="1 2">16K104</strain>
    </source>
</reference>
<dbReference type="CDD" id="cd05374">
    <property type="entry name" value="17beta-HSD-like_SDR_c"/>
    <property type="match status" value="1"/>
</dbReference>
<dbReference type="GO" id="GO:0008202">
    <property type="term" value="P:steroid metabolic process"/>
    <property type="evidence" value="ECO:0007669"/>
    <property type="project" value="TreeGrafter"/>
</dbReference>
<evidence type="ECO:0000313" key="1">
    <source>
        <dbReference type="EMBL" id="TDD22293.1"/>
    </source>
</evidence>
<dbReference type="PRINTS" id="PR00081">
    <property type="entry name" value="GDHRDH"/>
</dbReference>
<organism evidence="1 2">
    <name type="scientific">Kribbella turkmenica</name>
    <dbReference type="NCBI Taxonomy" id="2530375"/>
    <lineage>
        <taxon>Bacteria</taxon>
        <taxon>Bacillati</taxon>
        <taxon>Actinomycetota</taxon>
        <taxon>Actinomycetes</taxon>
        <taxon>Propionibacteriales</taxon>
        <taxon>Kribbellaceae</taxon>
        <taxon>Kribbella</taxon>
    </lineage>
</organism>
<proteinExistence type="predicted"/>
<dbReference type="Proteomes" id="UP000295172">
    <property type="component" value="Unassembled WGS sequence"/>
</dbReference>
<dbReference type="RefSeq" id="WP_132322161.1">
    <property type="nucleotide sequence ID" value="NZ_SMKR01000083.1"/>
</dbReference>
<dbReference type="EMBL" id="SMKR01000083">
    <property type="protein sequence ID" value="TDD22293.1"/>
    <property type="molecule type" value="Genomic_DNA"/>
</dbReference>
<dbReference type="AlphaFoldDB" id="A0A4R4WWV4"/>
<dbReference type="InterPro" id="IPR036291">
    <property type="entry name" value="NAD(P)-bd_dom_sf"/>
</dbReference>
<dbReference type="Pfam" id="PF00106">
    <property type="entry name" value="adh_short"/>
    <property type="match status" value="1"/>
</dbReference>
<dbReference type="PANTHER" id="PTHR43313">
    <property type="entry name" value="SHORT-CHAIN DEHYDROGENASE/REDUCTASE FAMILY 9C"/>
    <property type="match status" value="1"/>
</dbReference>